<name>A0ACB9SZ87_HOLOL</name>
<proteinExistence type="predicted"/>
<dbReference type="EMBL" id="CM043020">
    <property type="protein sequence ID" value="KAI4459847.1"/>
    <property type="molecule type" value="Genomic_DNA"/>
</dbReference>
<gene>
    <name evidence="1" type="ORF">MML48_6g00010579</name>
</gene>
<keyword evidence="1" id="KW-0808">Transferase</keyword>
<organism evidence="1 2">
    <name type="scientific">Holotrichia oblita</name>
    <name type="common">Chafer beetle</name>
    <dbReference type="NCBI Taxonomy" id="644536"/>
    <lineage>
        <taxon>Eukaryota</taxon>
        <taxon>Metazoa</taxon>
        <taxon>Ecdysozoa</taxon>
        <taxon>Arthropoda</taxon>
        <taxon>Hexapoda</taxon>
        <taxon>Insecta</taxon>
        <taxon>Pterygota</taxon>
        <taxon>Neoptera</taxon>
        <taxon>Endopterygota</taxon>
        <taxon>Coleoptera</taxon>
        <taxon>Polyphaga</taxon>
        <taxon>Scarabaeiformia</taxon>
        <taxon>Scarabaeidae</taxon>
        <taxon>Melolonthinae</taxon>
        <taxon>Holotrichia</taxon>
    </lineage>
</organism>
<accession>A0ACB9SZ87</accession>
<protein>
    <submittedName>
        <fullName evidence="1">Aminotransferase</fullName>
    </submittedName>
</protein>
<keyword evidence="2" id="KW-1185">Reference proteome</keyword>
<sequence>MNVIKYISTVRQPRVKLEFLGVKWYSKYVPGEPAAPSVKEVYGPINKRMKKELSEIQSTLSVDRFIDLDRSIGNYFVDADGNIFLDTYMQIASMPLGYNHPALLNVYKDQSKLVAPPEMGYVNTQMCGSCSNEQAFKHVFIWYAKKRNGGRDFTKQELESSMHNKPPGCPHLSILSFWGAFHGRTTSSLSVTRSKPIHRLGFPLFGDWPAAKFPLYKYPLEENVRENKQIDSKSLEEVEDLIQSNEKKGWPVAGIILEPIQSEGGDNHASSEFMKNLQKICKKNSIALIMDEVQTGCGATGKMWCHEWFELPSPPEMMTYSKKMLAGGYYHTQEMLPDKGYRVFNTWMGDPARLFVLEVVLQTIKEQKLLENVQKVGNMTLKGLKDIVKEFPNVLHSPRGRGTLIAVSCKDDPTRTKILTSMKKKGIIGGSCGPVSIRLRPSLIFEEKHANIFLDKFRQAVGEL</sequence>
<comment type="caution">
    <text evidence="1">The sequence shown here is derived from an EMBL/GenBank/DDBJ whole genome shotgun (WGS) entry which is preliminary data.</text>
</comment>
<evidence type="ECO:0000313" key="1">
    <source>
        <dbReference type="EMBL" id="KAI4459847.1"/>
    </source>
</evidence>
<evidence type="ECO:0000313" key="2">
    <source>
        <dbReference type="Proteomes" id="UP001056778"/>
    </source>
</evidence>
<dbReference type="Proteomes" id="UP001056778">
    <property type="component" value="Chromosome 6"/>
</dbReference>
<keyword evidence="1" id="KW-0032">Aminotransferase</keyword>
<reference evidence="1" key="1">
    <citation type="submission" date="2022-04" db="EMBL/GenBank/DDBJ databases">
        <title>Chromosome-scale genome assembly of Holotrichia oblita Faldermann.</title>
        <authorList>
            <person name="Rongchong L."/>
        </authorList>
    </citation>
    <scope>NUCLEOTIDE SEQUENCE</scope>
    <source>
        <strain evidence="1">81SQS9</strain>
    </source>
</reference>